<protein>
    <recommendedName>
        <fullName evidence="10">Apple domain-containing protein</fullName>
    </recommendedName>
</protein>
<evidence type="ECO:0000256" key="7">
    <source>
        <dbReference type="SAM" id="SignalP"/>
    </source>
</evidence>
<dbReference type="Pfam" id="PF00090">
    <property type="entry name" value="TSP_1"/>
    <property type="match status" value="7"/>
</dbReference>
<keyword evidence="4" id="KW-0677">Repeat</keyword>
<accession>A0AA36MEU8</accession>
<dbReference type="PANTHER" id="PTHR22906">
    <property type="entry name" value="PROPERDIN"/>
    <property type="match status" value="1"/>
</dbReference>
<dbReference type="AlphaFoldDB" id="A0AA36MEU8"/>
<keyword evidence="9" id="KW-1185">Reference proteome</keyword>
<evidence type="ECO:0000256" key="4">
    <source>
        <dbReference type="ARBA" id="ARBA00022737"/>
    </source>
</evidence>
<dbReference type="SMART" id="SM00209">
    <property type="entry name" value="TSP1"/>
    <property type="match status" value="7"/>
</dbReference>
<evidence type="ECO:0000256" key="6">
    <source>
        <dbReference type="SAM" id="MobiDB-lite"/>
    </source>
</evidence>
<dbReference type="InterPro" id="IPR036383">
    <property type="entry name" value="TSP1_rpt_sf"/>
</dbReference>
<dbReference type="PANTHER" id="PTHR22906:SF43">
    <property type="entry name" value="PROPERDIN"/>
    <property type="match status" value="1"/>
</dbReference>
<dbReference type="PROSITE" id="PS50092">
    <property type="entry name" value="TSP1"/>
    <property type="match status" value="7"/>
</dbReference>
<dbReference type="InterPro" id="IPR052065">
    <property type="entry name" value="Compl_asym_regulator"/>
</dbReference>
<keyword evidence="3 7" id="KW-0732">Signal</keyword>
<dbReference type="InterPro" id="IPR000884">
    <property type="entry name" value="TSP1_rpt"/>
</dbReference>
<feature type="region of interest" description="Disordered" evidence="6">
    <location>
        <begin position="195"/>
        <end position="220"/>
    </location>
</feature>
<evidence type="ECO:0000256" key="5">
    <source>
        <dbReference type="ARBA" id="ARBA00023157"/>
    </source>
</evidence>
<sequence length="749" mass="84058">MWLAIIFLYFAVWRAEAGRVTVSKTGHIAKLDELCARMHNNTALEGVDPVDMLQANAVECQRSCVDMYPFCTAVVYYYLHDEAQKHNCYLFEHNSLHEKAKLVKQNPEHEDDVVRMLELAPNCHKFDSFPPLEEDELVTSTDKVDRKKRQNANDTVVLGVGDWTDWSSCTKNGFESRSQACEYGRKIQRRGCPARQPLQHFSPVPEPTLTHPQPFSRPDQYRMDSRLQLNEDSRMHAGPEPPQVERHPYSRNESPRAQSQPFSRPGAERNEPNINHLNQSPYDEYARRYLERLAQQRIPQRHAALPFAQPCAQGICPSPESVQPPQPTPPLQLPTPPAQSGLREFIRPQVEVREPPRYRPAPPPPPACHGEGCLPRSSPAQPSGVWYDWSDWSACSCTCGEGMKQRRRECMGNNCQGPDYDTAPCDMGPCETWSEWCEWSTCSGSCGRGERQRTRFCLLGTQRCEGKDFEMETCDAGPCPEWANWEEWGRCSASCGSGVARRQRTCLGGDQQGSCPGPSTEERPCEELPCSTWSPWQDWGSCTVSCGHGIKRRQRVCQYGTDCPGPAEETEPCFSHACATWTQWTDWSDCTSQCGPGQRSRKRSCRSFDGAESKDCPGAPVETTLCEGTTCCRWSDWCAWSSCDRECGIGHTVRTRACVNGDGMIDAACHCEGPDREQKECNTQPCALQCSWTQWCAWSGCSTANQCEIGIQSRSRQCVGEPGCHCLGLAEENQQCRGQIPCSTNAPPC</sequence>
<organism evidence="8 9">
    <name type="scientific">Cylicocyclus nassatus</name>
    <name type="common">Nematode worm</name>
    <dbReference type="NCBI Taxonomy" id="53992"/>
    <lineage>
        <taxon>Eukaryota</taxon>
        <taxon>Metazoa</taxon>
        <taxon>Ecdysozoa</taxon>
        <taxon>Nematoda</taxon>
        <taxon>Chromadorea</taxon>
        <taxon>Rhabditida</taxon>
        <taxon>Rhabditina</taxon>
        <taxon>Rhabditomorpha</taxon>
        <taxon>Strongyloidea</taxon>
        <taxon>Strongylidae</taxon>
        <taxon>Cylicocyclus</taxon>
    </lineage>
</organism>
<comment type="caution">
    <text evidence="8">The sequence shown here is derived from an EMBL/GenBank/DDBJ whole genome shotgun (WGS) entry which is preliminary data.</text>
</comment>
<name>A0AA36MEU8_CYLNA</name>
<reference evidence="8" key="1">
    <citation type="submission" date="2023-07" db="EMBL/GenBank/DDBJ databases">
        <authorList>
            <consortium name="CYATHOMIX"/>
        </authorList>
    </citation>
    <scope>NUCLEOTIDE SEQUENCE</scope>
    <source>
        <strain evidence="8">N/A</strain>
    </source>
</reference>
<feature type="compositionally biased region" description="Polar residues" evidence="6">
    <location>
        <begin position="272"/>
        <end position="281"/>
    </location>
</feature>
<evidence type="ECO:0000256" key="1">
    <source>
        <dbReference type="ARBA" id="ARBA00004613"/>
    </source>
</evidence>
<evidence type="ECO:0000256" key="3">
    <source>
        <dbReference type="ARBA" id="ARBA00022729"/>
    </source>
</evidence>
<keyword evidence="5" id="KW-1015">Disulfide bond</keyword>
<dbReference type="Gene3D" id="2.20.100.10">
    <property type="entry name" value="Thrombospondin type-1 (TSP1) repeat"/>
    <property type="match status" value="7"/>
</dbReference>
<dbReference type="Proteomes" id="UP001176961">
    <property type="component" value="Unassembled WGS sequence"/>
</dbReference>
<dbReference type="EMBL" id="CATQJL010000326">
    <property type="protein sequence ID" value="CAJ0609951.1"/>
    <property type="molecule type" value="Genomic_DNA"/>
</dbReference>
<feature type="signal peptide" evidence="7">
    <location>
        <begin position="1"/>
        <end position="17"/>
    </location>
</feature>
<gene>
    <name evidence="8" type="ORF">CYNAS_LOCUS21934</name>
</gene>
<feature type="compositionally biased region" description="Basic and acidic residues" evidence="6">
    <location>
        <begin position="233"/>
        <end position="254"/>
    </location>
</feature>
<dbReference type="SUPFAM" id="SSF82895">
    <property type="entry name" value="TSP-1 type 1 repeat"/>
    <property type="match status" value="7"/>
</dbReference>
<evidence type="ECO:0000313" key="9">
    <source>
        <dbReference type="Proteomes" id="UP001176961"/>
    </source>
</evidence>
<feature type="region of interest" description="Disordered" evidence="6">
    <location>
        <begin position="233"/>
        <end position="281"/>
    </location>
</feature>
<evidence type="ECO:0000256" key="2">
    <source>
        <dbReference type="ARBA" id="ARBA00022525"/>
    </source>
</evidence>
<proteinExistence type="predicted"/>
<feature type="chain" id="PRO_5041248049" description="Apple domain-containing protein" evidence="7">
    <location>
        <begin position="18"/>
        <end position="749"/>
    </location>
</feature>
<feature type="region of interest" description="Disordered" evidence="6">
    <location>
        <begin position="316"/>
        <end position="338"/>
    </location>
</feature>
<evidence type="ECO:0008006" key="10">
    <source>
        <dbReference type="Google" id="ProtNLM"/>
    </source>
</evidence>
<evidence type="ECO:0000313" key="8">
    <source>
        <dbReference type="EMBL" id="CAJ0609951.1"/>
    </source>
</evidence>
<feature type="compositionally biased region" description="Pro residues" evidence="6">
    <location>
        <begin position="322"/>
        <end position="337"/>
    </location>
</feature>
<comment type="subcellular location">
    <subcellularLocation>
        <location evidence="1">Secreted</location>
    </subcellularLocation>
</comment>
<keyword evidence="2" id="KW-0964">Secreted</keyword>